<keyword evidence="1" id="KW-0812">Transmembrane</keyword>
<dbReference type="Proteomes" id="UP000184485">
    <property type="component" value="Unassembled WGS sequence"/>
</dbReference>
<name>A0A1M4X0L6_9HYPH</name>
<organism evidence="2 3">
    <name type="scientific">Kaistia soli DSM 19436</name>
    <dbReference type="NCBI Taxonomy" id="1122133"/>
    <lineage>
        <taxon>Bacteria</taxon>
        <taxon>Pseudomonadati</taxon>
        <taxon>Pseudomonadota</taxon>
        <taxon>Alphaproteobacteria</taxon>
        <taxon>Hyphomicrobiales</taxon>
        <taxon>Kaistiaceae</taxon>
        <taxon>Kaistia</taxon>
    </lineage>
</organism>
<gene>
    <name evidence="2" type="ORF">SAMN02745157_1113</name>
</gene>
<dbReference type="RefSeq" id="WP_175561725.1">
    <property type="nucleotide sequence ID" value="NZ_FQUP01000001.1"/>
</dbReference>
<dbReference type="AlphaFoldDB" id="A0A1M4X0L6"/>
<evidence type="ECO:0000313" key="2">
    <source>
        <dbReference type="EMBL" id="SHE86917.1"/>
    </source>
</evidence>
<dbReference type="EMBL" id="FQUP01000001">
    <property type="protein sequence ID" value="SHE86917.1"/>
    <property type="molecule type" value="Genomic_DNA"/>
</dbReference>
<dbReference type="STRING" id="1122133.SAMN02745157_1113"/>
<proteinExistence type="predicted"/>
<sequence>MLAIVVYMCVAAALGLGSQIIRPSAALGSNHHRKLYWTGAMAAIALVGLFAGALVI</sequence>
<feature type="transmembrane region" description="Helical" evidence="1">
    <location>
        <begin position="36"/>
        <end position="55"/>
    </location>
</feature>
<evidence type="ECO:0000313" key="3">
    <source>
        <dbReference type="Proteomes" id="UP000184485"/>
    </source>
</evidence>
<reference evidence="2 3" key="1">
    <citation type="submission" date="2016-11" db="EMBL/GenBank/DDBJ databases">
        <authorList>
            <person name="Jaros S."/>
            <person name="Januszkiewicz K."/>
            <person name="Wedrychowicz H."/>
        </authorList>
    </citation>
    <scope>NUCLEOTIDE SEQUENCE [LARGE SCALE GENOMIC DNA]</scope>
    <source>
        <strain evidence="2 3">DSM 19436</strain>
    </source>
</reference>
<protein>
    <submittedName>
        <fullName evidence="2">Uncharacterized protein</fullName>
    </submittedName>
</protein>
<keyword evidence="3" id="KW-1185">Reference proteome</keyword>
<evidence type="ECO:0000256" key="1">
    <source>
        <dbReference type="SAM" id="Phobius"/>
    </source>
</evidence>
<accession>A0A1M4X0L6</accession>
<keyword evidence="1" id="KW-0472">Membrane</keyword>
<keyword evidence="1" id="KW-1133">Transmembrane helix</keyword>